<comment type="caution">
    <text evidence="4">The sequence shown here is derived from an EMBL/GenBank/DDBJ whole genome shotgun (WGS) entry which is preliminary data.</text>
</comment>
<accession>A0A846H7M9</accession>
<reference evidence="4 5" key="1">
    <citation type="journal article" date="2015" name="Genome Announc.">
        <title>Draft Genome Sequence of Cyanobacterium Hassallia byssoidea Strain VB512170, Isolated from Monuments in India.</title>
        <authorList>
            <person name="Singh D."/>
            <person name="Chandrababunaidu M.M."/>
            <person name="Panda A."/>
            <person name="Sen D."/>
            <person name="Bhattacharyya S."/>
            <person name="Adhikary S.P."/>
            <person name="Tripathy S."/>
        </authorList>
    </citation>
    <scope>NUCLEOTIDE SEQUENCE [LARGE SCALE GENOMIC DNA]</scope>
    <source>
        <strain evidence="4 5">VB512170</strain>
    </source>
</reference>
<evidence type="ECO:0000256" key="2">
    <source>
        <dbReference type="ARBA" id="ARBA00022803"/>
    </source>
</evidence>
<dbReference type="InterPro" id="IPR050498">
    <property type="entry name" value="Ycf3"/>
</dbReference>
<keyword evidence="2 3" id="KW-0802">TPR repeat</keyword>
<feature type="repeat" description="TPR" evidence="3">
    <location>
        <begin position="315"/>
        <end position="348"/>
    </location>
</feature>
<feature type="repeat" description="TPR" evidence="3">
    <location>
        <begin position="485"/>
        <end position="518"/>
    </location>
</feature>
<dbReference type="RefSeq" id="WP_039747829.1">
    <property type="nucleotide sequence ID" value="NZ_JTCM02000021.1"/>
</dbReference>
<dbReference type="GO" id="GO:0009279">
    <property type="term" value="C:cell outer membrane"/>
    <property type="evidence" value="ECO:0007669"/>
    <property type="project" value="TreeGrafter"/>
</dbReference>
<organism evidence="4 5">
    <name type="scientific">Hassallia byssoidea VB512170</name>
    <dbReference type="NCBI Taxonomy" id="1304833"/>
    <lineage>
        <taxon>Bacteria</taxon>
        <taxon>Bacillati</taxon>
        <taxon>Cyanobacteriota</taxon>
        <taxon>Cyanophyceae</taxon>
        <taxon>Nostocales</taxon>
        <taxon>Tolypothrichaceae</taxon>
        <taxon>Hassallia</taxon>
    </lineage>
</organism>
<dbReference type="Gene3D" id="2.40.10.10">
    <property type="entry name" value="Trypsin-like serine proteases"/>
    <property type="match status" value="2"/>
</dbReference>
<feature type="repeat" description="TPR" evidence="3">
    <location>
        <begin position="383"/>
        <end position="416"/>
    </location>
</feature>
<dbReference type="InterPro" id="IPR043504">
    <property type="entry name" value="Peptidase_S1_PA_chymotrypsin"/>
</dbReference>
<evidence type="ECO:0000313" key="4">
    <source>
        <dbReference type="EMBL" id="NEU73295.1"/>
    </source>
</evidence>
<dbReference type="EMBL" id="JTCM02000021">
    <property type="protein sequence ID" value="NEU73295.1"/>
    <property type="molecule type" value="Genomic_DNA"/>
</dbReference>
<proteinExistence type="predicted"/>
<keyword evidence="5" id="KW-1185">Reference proteome</keyword>
<evidence type="ECO:0000256" key="1">
    <source>
        <dbReference type="ARBA" id="ARBA00022737"/>
    </source>
</evidence>
<dbReference type="PANTHER" id="PTHR44858:SF1">
    <property type="entry name" value="UDP-N-ACETYLGLUCOSAMINE--PEPTIDE N-ACETYLGLUCOSAMINYLTRANSFERASE SPINDLY-RELATED"/>
    <property type="match status" value="1"/>
</dbReference>
<protein>
    <submittedName>
        <fullName evidence="4">Tetratricopeptide repeat protein</fullName>
    </submittedName>
</protein>
<dbReference type="PANTHER" id="PTHR44858">
    <property type="entry name" value="TETRATRICOPEPTIDE REPEAT PROTEIN 6"/>
    <property type="match status" value="1"/>
</dbReference>
<dbReference type="InterPro" id="IPR009003">
    <property type="entry name" value="Peptidase_S1_PA"/>
</dbReference>
<name>A0A846H7M9_9CYAN</name>
<dbReference type="InterPro" id="IPR019734">
    <property type="entry name" value="TPR_rpt"/>
</dbReference>
<feature type="repeat" description="TPR" evidence="3">
    <location>
        <begin position="451"/>
        <end position="484"/>
    </location>
</feature>
<dbReference type="Gene3D" id="1.25.40.10">
    <property type="entry name" value="Tetratricopeptide repeat domain"/>
    <property type="match status" value="3"/>
</dbReference>
<dbReference type="Proteomes" id="UP000031549">
    <property type="component" value="Unassembled WGS sequence"/>
</dbReference>
<evidence type="ECO:0000256" key="3">
    <source>
        <dbReference type="PROSITE-ProRule" id="PRU00339"/>
    </source>
</evidence>
<dbReference type="SMART" id="SM00028">
    <property type="entry name" value="TPR"/>
    <property type="match status" value="8"/>
</dbReference>
<dbReference type="PROSITE" id="PS50293">
    <property type="entry name" value="TPR_REGION"/>
    <property type="match status" value="2"/>
</dbReference>
<keyword evidence="1" id="KW-0677">Repeat</keyword>
<dbReference type="PROSITE" id="PS50005">
    <property type="entry name" value="TPR"/>
    <property type="match status" value="7"/>
</dbReference>
<dbReference type="InterPro" id="IPR011990">
    <property type="entry name" value="TPR-like_helical_dom_sf"/>
</dbReference>
<gene>
    <name evidence="4" type="ORF">PI95_012140</name>
</gene>
<dbReference type="AlphaFoldDB" id="A0A846H7M9"/>
<sequence>MKYYYALSPAVIGVSIVLISQVALGLSAQEVEQIGKEITVRIVDAQNPSIAGSGVIIKRAGNTYTVLTAYHVVKAATKYQIILPSLQSYAVNNIKPLDKEGDLAIASFSSSNSYKVAKIGDSDKATRTTTVYVAGYPAKSASISNPDYFLNKGQVNANGAAQREGYNILYDNVTRKGMSGGAVLNEQGELIAIHGRADEESITEKSESKIITGLGTTIYSALRQLIAVGVDVGVRPPSINVAAAPKADDFFIKADQKYRDKDFKGAIADYTEAIRLNPNYADAYNDRGIVLHELKDLQGAVADYNSAIKINPNYAEVYNNRGVARKDLKDLQGAVADYTQAIKINPNYAIAYYNLGLVRKELKDLQGAIADYTQAIKINPNYALAYNNRGVVRYDLNDLQGAVADYNSALLINPNYAQAYYNLGVVRYDLKDLQGAVADYNSALTINPNYAIAYNNRGNARKDLKDLQGAVADYNSALTINPNFAEAYGNRGLVRYQLGDKQGAINDLQKAAELFQQQGRTADYQKALEVIRKIQQ</sequence>
<dbReference type="SUPFAM" id="SSF50494">
    <property type="entry name" value="Trypsin-like serine proteases"/>
    <property type="match status" value="1"/>
</dbReference>
<feature type="repeat" description="TPR" evidence="3">
    <location>
        <begin position="281"/>
        <end position="314"/>
    </location>
</feature>
<dbReference type="Pfam" id="PF13414">
    <property type="entry name" value="TPR_11"/>
    <property type="match status" value="4"/>
</dbReference>
<evidence type="ECO:0000313" key="5">
    <source>
        <dbReference type="Proteomes" id="UP000031549"/>
    </source>
</evidence>
<feature type="repeat" description="TPR" evidence="3">
    <location>
        <begin position="417"/>
        <end position="450"/>
    </location>
</feature>
<feature type="repeat" description="TPR" evidence="3">
    <location>
        <begin position="349"/>
        <end position="382"/>
    </location>
</feature>
<dbReference type="Pfam" id="PF13365">
    <property type="entry name" value="Trypsin_2"/>
    <property type="match status" value="1"/>
</dbReference>
<dbReference type="SUPFAM" id="SSF48452">
    <property type="entry name" value="TPR-like"/>
    <property type="match status" value="1"/>
</dbReference>
<dbReference type="GO" id="GO:0046813">
    <property type="term" value="P:receptor-mediated virion attachment to host cell"/>
    <property type="evidence" value="ECO:0007669"/>
    <property type="project" value="TreeGrafter"/>
</dbReference>